<dbReference type="InterPro" id="IPR053737">
    <property type="entry name" value="Type_II_TA_Toxin"/>
</dbReference>
<evidence type="ECO:0000313" key="3">
    <source>
        <dbReference type="Proteomes" id="UP000094892"/>
    </source>
</evidence>
<dbReference type="PROSITE" id="PS51459">
    <property type="entry name" value="FIDO"/>
    <property type="match status" value="1"/>
</dbReference>
<evidence type="ECO:0000313" key="2">
    <source>
        <dbReference type="EMBL" id="ODO60744.1"/>
    </source>
</evidence>
<protein>
    <recommendedName>
        <fullName evidence="1">Fido domain-containing protein</fullName>
    </recommendedName>
</protein>
<dbReference type="InterPro" id="IPR006440">
    <property type="entry name" value="Doc"/>
</dbReference>
<dbReference type="EMBL" id="MCOL01000001">
    <property type="protein sequence ID" value="ODO60744.1"/>
    <property type="molecule type" value="Genomic_DNA"/>
</dbReference>
<dbReference type="RefSeq" id="WP_069302445.1">
    <property type="nucleotide sequence ID" value="NZ_CP185953.1"/>
</dbReference>
<feature type="domain" description="Fido" evidence="1">
    <location>
        <begin position="79"/>
        <end position="200"/>
    </location>
</feature>
<comment type="caution">
    <text evidence="2">The sequence shown here is derived from an EMBL/GenBank/DDBJ whole genome shotgun (WGS) entry which is preliminary data.</text>
</comment>
<organism evidence="2 3">
    <name type="scientific">Lactiplantibacillus plantarum</name>
    <name type="common">Lactobacillus plantarum</name>
    <dbReference type="NCBI Taxonomy" id="1590"/>
    <lineage>
        <taxon>Bacteria</taxon>
        <taxon>Bacillati</taxon>
        <taxon>Bacillota</taxon>
        <taxon>Bacilli</taxon>
        <taxon>Lactobacillales</taxon>
        <taxon>Lactobacillaceae</taxon>
        <taxon>Lactiplantibacillus</taxon>
    </lineage>
</organism>
<sequence length="230" mass="26517">MNNSERFDGFLICSGNSKKQINQFKRFFARDNLPLVKRTDRHLQLHKLRKDGTLYALDVTYQKESVGHFGVKMIVPQPISKEAFCEINKQAEEMFREESRYGIKDFTGLDRVNNSLFGGFGSYELYPTVTSKAAALWYKIASSQFFYNGNKRTAMLSAIYFLAGNFYSFDVVNANLLYDISLQIARNELSIKKVENFINEHVSLSYTNMSDALKNGKFNYSQSLIYQNTQ</sequence>
<proteinExistence type="predicted"/>
<name>A0A1E3KPD6_LACPN</name>
<evidence type="ECO:0000259" key="1">
    <source>
        <dbReference type="PROSITE" id="PS51459"/>
    </source>
</evidence>
<accession>A0A1E3KPD6</accession>
<dbReference type="Proteomes" id="UP000094892">
    <property type="component" value="Unassembled WGS sequence"/>
</dbReference>
<dbReference type="GO" id="GO:0016301">
    <property type="term" value="F:kinase activity"/>
    <property type="evidence" value="ECO:0007669"/>
    <property type="project" value="InterPro"/>
</dbReference>
<dbReference type="InterPro" id="IPR003812">
    <property type="entry name" value="Fido"/>
</dbReference>
<dbReference type="NCBIfam" id="TIGR01550">
    <property type="entry name" value="DOC_P1"/>
    <property type="match status" value="1"/>
</dbReference>
<reference evidence="2 3" key="1">
    <citation type="submission" date="2016-08" db="EMBL/GenBank/DDBJ databases">
        <title>Genome sequencing of Lactobacillus plantarum JSA22, isolated from fermented soybean paste.</title>
        <authorList>
            <person name="Choi H.S."/>
        </authorList>
    </citation>
    <scope>NUCLEOTIDE SEQUENCE [LARGE SCALE GENOMIC DNA]</scope>
    <source>
        <strain evidence="2 3">JSA22</strain>
    </source>
</reference>
<dbReference type="Gene3D" id="1.20.120.1870">
    <property type="entry name" value="Fic/DOC protein, Fido domain"/>
    <property type="match status" value="1"/>
</dbReference>
<gene>
    <name evidence="2" type="ORF">LPJSA22_00691</name>
</gene>
<dbReference type="Pfam" id="PF02661">
    <property type="entry name" value="Fic"/>
    <property type="match status" value="1"/>
</dbReference>
<dbReference type="AlphaFoldDB" id="A0A1E3KPD6"/>